<reference evidence="2" key="2">
    <citation type="submission" date="2008-08" db="EMBL/GenBank/DDBJ databases">
        <title>The Emergence and Radiations of a Pathogen: High Resolution, Pan-Chromosomal Analysis of the Evolution of Escherichia coli O157:H7 and O157:H-.</title>
        <authorList>
            <person name="Leopold S.R."/>
            <person name="Magrini V.J."/>
            <person name="Holt N.J."/>
            <person name="Shaikh N."/>
            <person name="Mardis E.R."/>
            <person name="Cagno J.R."/>
            <person name="Ogura Y."/>
            <person name="Iguchi A."/>
            <person name="Hayashi T."/>
            <person name="Mellmann A."/>
            <person name="Karch H."/>
            <person name="Besser T.E."/>
            <person name="Sawyer S.A."/>
            <person name="Whittam T.S."/>
            <person name="Tarr P.I."/>
        </authorList>
    </citation>
    <scope>NUCLEOTIDE SEQUENCE</scope>
    <source>
        <strain evidence="2">TB182A</strain>
    </source>
</reference>
<dbReference type="EMBL" id="AB453015">
    <property type="protein sequence ID" value="BAG11838.1"/>
    <property type="molecule type" value="Genomic_DNA"/>
</dbReference>
<evidence type="ECO:0000313" key="3">
    <source>
        <dbReference type="EMBL" id="BAG11896.1"/>
    </source>
</evidence>
<reference evidence="3" key="1">
    <citation type="journal article" date="2008" name="Microbiology (Mosc.)">
        <title>Genomic comparison of the O-antigen biosynthesis gene clusters of Escherichia coli O55 strains belonging to three distinct lineages.</title>
        <authorList>
            <person name="Iguchi A."/>
            <person name="Ooka T."/>
            <person name="Ogura Y."/>
            <person name="Asadulghani"/>
            <person name="Nakayama K."/>
            <person name="Frankel G."/>
            <person name="Hayashi T."/>
        </authorList>
    </citation>
    <scope>NUCLEOTIDE SEQUENCE</scope>
    <source>
        <strain evidence="3">WC416</strain>
    </source>
</reference>
<evidence type="ECO:0000259" key="1">
    <source>
        <dbReference type="Pfam" id="PF00535"/>
    </source>
</evidence>
<dbReference type="GO" id="GO:0016758">
    <property type="term" value="F:hexosyltransferase activity"/>
    <property type="evidence" value="ECO:0007669"/>
    <property type="project" value="UniProtKB-ARBA"/>
</dbReference>
<evidence type="ECO:0000313" key="2">
    <source>
        <dbReference type="EMBL" id="BAG11838.1"/>
    </source>
</evidence>
<protein>
    <submittedName>
        <fullName evidence="2 3">Glycosyltransferase</fullName>
    </submittedName>
</protein>
<dbReference type="SMR" id="B1B4J9"/>
<dbReference type="PANTHER" id="PTHR22916:SF3">
    <property type="entry name" value="UDP-GLCNAC:BETAGAL BETA-1,3-N-ACETYLGLUCOSAMINYLTRANSFERASE-LIKE PROTEIN 1"/>
    <property type="match status" value="1"/>
</dbReference>
<keyword evidence="3" id="KW-0808">Transferase</keyword>
<dbReference type="AlphaFoldDB" id="B1B4J9"/>
<organism evidence="2">
    <name type="scientific">Escherichia coli O55:H7</name>
    <dbReference type="NCBI Taxonomy" id="244320"/>
    <lineage>
        <taxon>Bacteria</taxon>
        <taxon>Pseudomonadati</taxon>
        <taxon>Pseudomonadota</taxon>
        <taxon>Gammaproteobacteria</taxon>
        <taxon>Enterobacterales</taxon>
        <taxon>Enterobacteriaceae</taxon>
        <taxon>Escherichia</taxon>
    </lineage>
</organism>
<dbReference type="CAZy" id="GT2">
    <property type="family name" value="Glycosyltransferase Family 2"/>
</dbReference>
<dbReference type="InterPro" id="IPR029044">
    <property type="entry name" value="Nucleotide-diphossugar_trans"/>
</dbReference>
<name>B1B4J9_ECOLX</name>
<proteinExistence type="predicted"/>
<dbReference type="Pfam" id="PF00535">
    <property type="entry name" value="Glycos_transf_2"/>
    <property type="match status" value="1"/>
</dbReference>
<feature type="domain" description="Glycosyltransferase 2-like" evidence="1">
    <location>
        <begin position="17"/>
        <end position="171"/>
    </location>
</feature>
<dbReference type="RefSeq" id="WP_000582563.1">
    <property type="nucleotide sequence ID" value="NZ_CP038295.1"/>
</dbReference>
<dbReference type="PANTHER" id="PTHR22916">
    <property type="entry name" value="GLYCOSYLTRANSFERASE"/>
    <property type="match status" value="1"/>
</dbReference>
<dbReference type="OMA" id="QNCEDND"/>
<gene>
    <name evidence="2" type="primary">wbgO</name>
</gene>
<dbReference type="EMBL" id="AB353132">
    <property type="protein sequence ID" value="BAG11896.1"/>
    <property type="molecule type" value="Genomic_DNA"/>
</dbReference>
<sequence length="265" mass="30601">MIIDEAESAESTHPVVSVILPVNKKNPFLDEAINSILSQTFSSFEIIIVANCCTDDFYNELKHKVNDKIKLIRTNIAYLPYSLNKAIDLSNGEFIARMDSDDISHPDRFTKQVDFLKNNPYVDVVGTNAIFIDDKGREINKTKLPEENLDIVKNLPYKCCIVHPSVMFRKKVIASIGGYMFSNYSEDYELWNRLSLAKIKFQNLPEYLFYYRLHEGQSTAKKNLYMVMVNDLVIKMKCFFLTGNINYLFGGIRTIASFIYCKYIK</sequence>
<dbReference type="ChEMBL" id="CHEMBL3308980"/>
<dbReference type="Gene3D" id="3.90.550.10">
    <property type="entry name" value="Spore Coat Polysaccharide Biosynthesis Protein SpsA, Chain A"/>
    <property type="match status" value="1"/>
</dbReference>
<accession>B1B4J9</accession>
<dbReference type="SUPFAM" id="SSF53448">
    <property type="entry name" value="Nucleotide-diphospho-sugar transferases"/>
    <property type="match status" value="1"/>
</dbReference>
<dbReference type="InterPro" id="IPR001173">
    <property type="entry name" value="Glyco_trans_2-like"/>
</dbReference>